<accession>A0A931B085</accession>
<reference evidence="2" key="1">
    <citation type="submission" date="2020-09" db="EMBL/GenBank/DDBJ databases">
        <title>Genomic insights into the novelty and pathogenicity of a unique biofilm-forming Enterococcus sp. bacteria (Enterococcus lacertideformus) identified in reptiles.</title>
        <authorList>
            <person name="Agius J.E."/>
            <person name="Phalen D.N."/>
            <person name="Rose K."/>
            <person name="Eden J.-S."/>
        </authorList>
    </citation>
    <scope>NUCLEOTIDE SEQUENCE</scope>
    <source>
        <strain evidence="2">PHRS 0518</strain>
    </source>
</reference>
<evidence type="ECO:0000256" key="1">
    <source>
        <dbReference type="SAM" id="MobiDB-lite"/>
    </source>
</evidence>
<proteinExistence type="predicted"/>
<dbReference type="EMBL" id="JADAKE010000016">
    <property type="protein sequence ID" value="MBF8808010.1"/>
    <property type="molecule type" value="Genomic_DNA"/>
</dbReference>
<evidence type="ECO:0000313" key="2">
    <source>
        <dbReference type="EMBL" id="MBF8808010.1"/>
    </source>
</evidence>
<feature type="compositionally biased region" description="Basic and acidic residues" evidence="1">
    <location>
        <begin position="99"/>
        <end position="117"/>
    </location>
</feature>
<protein>
    <submittedName>
        <fullName evidence="2">Uncharacterized protein</fullName>
    </submittedName>
</protein>
<sequence>MNKKTQKQRKEKGHSKIRFMFVYKLNLFFKIRDLLLKWYINLKRKKENTQKPQNKKQKEDLALSKRIKENGSLKKGMKDIRKIHQNSDFKPKINISRMIQKDVKPQRSRRGEKSIEL</sequence>
<organism evidence="2 3">
    <name type="scientific">Enterococcus lacertideformus</name>
    <dbReference type="NCBI Taxonomy" id="2771493"/>
    <lineage>
        <taxon>Bacteria</taxon>
        <taxon>Bacillati</taxon>
        <taxon>Bacillota</taxon>
        <taxon>Bacilli</taxon>
        <taxon>Lactobacillales</taxon>
        <taxon>Enterococcaceae</taxon>
        <taxon>Enterococcus</taxon>
    </lineage>
</organism>
<name>A0A931B085_9ENTE</name>
<gene>
    <name evidence="2" type="ORF">IC227_06280</name>
</gene>
<comment type="caution">
    <text evidence="2">The sequence shown here is derived from an EMBL/GenBank/DDBJ whole genome shotgun (WGS) entry which is preliminary data.</text>
</comment>
<feature type="region of interest" description="Disordered" evidence="1">
    <location>
        <begin position="97"/>
        <end position="117"/>
    </location>
</feature>
<evidence type="ECO:0000313" key="3">
    <source>
        <dbReference type="Proteomes" id="UP000637757"/>
    </source>
</evidence>
<dbReference type="Proteomes" id="UP000637757">
    <property type="component" value="Unassembled WGS sequence"/>
</dbReference>
<keyword evidence="3" id="KW-1185">Reference proteome</keyword>
<dbReference type="AlphaFoldDB" id="A0A931B085"/>